<keyword evidence="2" id="KW-0808">Transferase</keyword>
<evidence type="ECO:0000256" key="3">
    <source>
        <dbReference type="ARBA" id="ARBA00047960"/>
    </source>
</evidence>
<dbReference type="GO" id="GO:0005737">
    <property type="term" value="C:cytoplasm"/>
    <property type="evidence" value="ECO:0007669"/>
    <property type="project" value="TreeGrafter"/>
</dbReference>
<evidence type="ECO:0000259" key="6">
    <source>
        <dbReference type="PROSITE" id="PS50405"/>
    </source>
</evidence>
<evidence type="ECO:0000256" key="1">
    <source>
        <dbReference type="ARBA" id="ARBA00012452"/>
    </source>
</evidence>
<dbReference type="PANTHER" id="PTHR11260">
    <property type="entry name" value="GLUTATHIONE S-TRANSFERASE, GST, SUPERFAMILY, GST DOMAIN CONTAINING"/>
    <property type="match status" value="1"/>
</dbReference>
<comment type="similarity">
    <text evidence="4">Belongs to the GST superfamily.</text>
</comment>
<dbReference type="InterPro" id="IPR040079">
    <property type="entry name" value="Glutathione_S-Trfase"/>
</dbReference>
<dbReference type="SFLD" id="SFLDG01152">
    <property type="entry name" value="Main.3:_Omega-_and_Tau-like"/>
    <property type="match status" value="1"/>
</dbReference>
<dbReference type="PANTHER" id="PTHR11260:SF676">
    <property type="entry name" value="GLUTATHIONE S-TRANSFERASE U8"/>
    <property type="match status" value="1"/>
</dbReference>
<dbReference type="EC" id="2.5.1.18" evidence="1"/>
<organism evidence="7 8">
    <name type="scientific">Dioscorea zingiberensis</name>
    <dbReference type="NCBI Taxonomy" id="325984"/>
    <lineage>
        <taxon>Eukaryota</taxon>
        <taxon>Viridiplantae</taxon>
        <taxon>Streptophyta</taxon>
        <taxon>Embryophyta</taxon>
        <taxon>Tracheophyta</taxon>
        <taxon>Spermatophyta</taxon>
        <taxon>Magnoliopsida</taxon>
        <taxon>Liliopsida</taxon>
        <taxon>Dioscoreales</taxon>
        <taxon>Dioscoreaceae</taxon>
        <taxon>Dioscorea</taxon>
    </lineage>
</organism>
<dbReference type="InterPro" id="IPR045074">
    <property type="entry name" value="GST_C_Tau"/>
</dbReference>
<dbReference type="InterPro" id="IPR045073">
    <property type="entry name" value="Omega/Tau-like"/>
</dbReference>
<dbReference type="InterPro" id="IPR004045">
    <property type="entry name" value="Glutathione_S-Trfase_N"/>
</dbReference>
<dbReference type="Pfam" id="PF02798">
    <property type="entry name" value="GST_N"/>
    <property type="match status" value="1"/>
</dbReference>
<dbReference type="AlphaFoldDB" id="A0A9D5D3B0"/>
<feature type="domain" description="GST N-terminal" evidence="5">
    <location>
        <begin position="4"/>
        <end position="83"/>
    </location>
</feature>
<dbReference type="SUPFAM" id="SSF52833">
    <property type="entry name" value="Thioredoxin-like"/>
    <property type="match status" value="1"/>
</dbReference>
<dbReference type="EMBL" id="JAGGNH010000001">
    <property type="protein sequence ID" value="KAJ0984665.1"/>
    <property type="molecule type" value="Genomic_DNA"/>
</dbReference>
<evidence type="ECO:0000256" key="2">
    <source>
        <dbReference type="ARBA" id="ARBA00022679"/>
    </source>
</evidence>
<dbReference type="PROSITE" id="PS50404">
    <property type="entry name" value="GST_NTER"/>
    <property type="match status" value="1"/>
</dbReference>
<dbReference type="GO" id="GO:0006749">
    <property type="term" value="P:glutathione metabolic process"/>
    <property type="evidence" value="ECO:0007669"/>
    <property type="project" value="InterPro"/>
</dbReference>
<dbReference type="InterPro" id="IPR036249">
    <property type="entry name" value="Thioredoxin-like_sf"/>
</dbReference>
<reference evidence="7" key="2">
    <citation type="journal article" date="2022" name="Hortic Res">
        <title>The genome of Dioscorea zingiberensis sheds light on the biosynthesis, origin and evolution of the medicinally important diosgenin saponins.</title>
        <authorList>
            <person name="Li Y."/>
            <person name="Tan C."/>
            <person name="Li Z."/>
            <person name="Guo J."/>
            <person name="Li S."/>
            <person name="Chen X."/>
            <person name="Wang C."/>
            <person name="Dai X."/>
            <person name="Yang H."/>
            <person name="Song W."/>
            <person name="Hou L."/>
            <person name="Xu J."/>
            <person name="Tong Z."/>
            <person name="Xu A."/>
            <person name="Yuan X."/>
            <person name="Wang W."/>
            <person name="Yang Q."/>
            <person name="Chen L."/>
            <person name="Sun Z."/>
            <person name="Wang K."/>
            <person name="Pan B."/>
            <person name="Chen J."/>
            <person name="Bao Y."/>
            <person name="Liu F."/>
            <person name="Qi X."/>
            <person name="Gang D.R."/>
            <person name="Wen J."/>
            <person name="Li J."/>
        </authorList>
    </citation>
    <scope>NUCLEOTIDE SEQUENCE</scope>
    <source>
        <strain evidence="7">Dzin_1.0</strain>
    </source>
</reference>
<dbReference type="SUPFAM" id="SSF47616">
    <property type="entry name" value="GST C-terminal domain-like"/>
    <property type="match status" value="1"/>
</dbReference>
<dbReference type="Gene3D" id="1.20.1050.10">
    <property type="match status" value="1"/>
</dbReference>
<dbReference type="InterPro" id="IPR010987">
    <property type="entry name" value="Glutathione-S-Trfase_C-like"/>
</dbReference>
<keyword evidence="8" id="KW-1185">Reference proteome</keyword>
<dbReference type="SFLD" id="SFLDS00019">
    <property type="entry name" value="Glutathione_Transferase_(cytos"/>
    <property type="match status" value="1"/>
</dbReference>
<evidence type="ECO:0000313" key="8">
    <source>
        <dbReference type="Proteomes" id="UP001085076"/>
    </source>
</evidence>
<accession>A0A9D5D3B0</accession>
<dbReference type="FunFam" id="3.40.30.10:FF:000197">
    <property type="entry name" value="Glutathione S-transferase U10"/>
    <property type="match status" value="1"/>
</dbReference>
<dbReference type="CDD" id="cd03185">
    <property type="entry name" value="GST_C_Tau"/>
    <property type="match status" value="1"/>
</dbReference>
<dbReference type="CDD" id="cd03058">
    <property type="entry name" value="GST_N_Tau"/>
    <property type="match status" value="1"/>
</dbReference>
<dbReference type="Gene3D" id="3.40.30.10">
    <property type="entry name" value="Glutaredoxin"/>
    <property type="match status" value="1"/>
</dbReference>
<dbReference type="FunFam" id="1.20.1050.10:FF:000012">
    <property type="entry name" value="Tau class glutathione S-transferase"/>
    <property type="match status" value="1"/>
</dbReference>
<dbReference type="PROSITE" id="PS50405">
    <property type="entry name" value="GST_CTER"/>
    <property type="match status" value="1"/>
</dbReference>
<dbReference type="InterPro" id="IPR036282">
    <property type="entry name" value="Glutathione-S-Trfase_C_sf"/>
</dbReference>
<evidence type="ECO:0000256" key="4">
    <source>
        <dbReference type="RuleBase" id="RU003494"/>
    </source>
</evidence>
<dbReference type="Pfam" id="PF00043">
    <property type="entry name" value="GST_C"/>
    <property type="match status" value="1"/>
</dbReference>
<protein>
    <recommendedName>
        <fullName evidence="1">glutathione transferase</fullName>
        <ecNumber evidence="1">2.5.1.18</ecNumber>
    </recommendedName>
</protein>
<evidence type="ECO:0000259" key="5">
    <source>
        <dbReference type="PROSITE" id="PS50404"/>
    </source>
</evidence>
<dbReference type="OrthoDB" id="202840at2759"/>
<feature type="domain" description="GST C-terminal" evidence="6">
    <location>
        <begin position="89"/>
        <end position="211"/>
    </location>
</feature>
<comment type="catalytic activity">
    <reaction evidence="3">
        <text>RX + glutathione = an S-substituted glutathione + a halide anion + H(+)</text>
        <dbReference type="Rhea" id="RHEA:16437"/>
        <dbReference type="ChEBI" id="CHEBI:15378"/>
        <dbReference type="ChEBI" id="CHEBI:16042"/>
        <dbReference type="ChEBI" id="CHEBI:17792"/>
        <dbReference type="ChEBI" id="CHEBI:57925"/>
        <dbReference type="ChEBI" id="CHEBI:90779"/>
        <dbReference type="EC" id="2.5.1.18"/>
    </reaction>
</comment>
<dbReference type="GO" id="GO:0004364">
    <property type="term" value="F:glutathione transferase activity"/>
    <property type="evidence" value="ECO:0007669"/>
    <property type="project" value="UniProtKB-EC"/>
</dbReference>
<dbReference type="SFLD" id="SFLDG00358">
    <property type="entry name" value="Main_(cytGST)"/>
    <property type="match status" value="1"/>
</dbReference>
<proteinExistence type="inferred from homology"/>
<comment type="caution">
    <text evidence="7">The sequence shown here is derived from an EMBL/GenBank/DDBJ whole genome shotgun (WGS) entry which is preliminary data.</text>
</comment>
<evidence type="ECO:0000313" key="7">
    <source>
        <dbReference type="EMBL" id="KAJ0984665.1"/>
    </source>
</evidence>
<gene>
    <name evidence="7" type="ORF">J5N97_003021</name>
</gene>
<name>A0A9D5D3B0_9LILI</name>
<reference evidence="7" key="1">
    <citation type="submission" date="2021-03" db="EMBL/GenBank/DDBJ databases">
        <authorList>
            <person name="Li Z."/>
            <person name="Yang C."/>
        </authorList>
    </citation>
    <scope>NUCLEOTIDE SEQUENCE</scope>
    <source>
        <strain evidence="7">Dzin_1.0</strain>
        <tissue evidence="7">Leaf</tissue>
    </source>
</reference>
<dbReference type="InterPro" id="IPR004046">
    <property type="entry name" value="GST_C"/>
</dbReference>
<dbReference type="Proteomes" id="UP001085076">
    <property type="component" value="Miscellaneous, Linkage group lg01"/>
</dbReference>
<sequence>MAEKGVKLFGLWASPFSLRVEWALKLKEVDYEFMDEDLQNKSQELLHYNPITKKIPVLVHNGKPLAESTVIVEYVDEAWPNGYRIMPQDPFERAQARFWARFAEDKCVPAVFNVSINSGEELKKAIKEAQEVLKTLEKALEGKKFFGGETIGYLDIVAGWMPCWLRMIEEIAEITVVDAETLPLMNAWFDNFLEVEVVKRSLPPKDKLYAFNRARREQFLSGQ</sequence>